<keyword evidence="3" id="KW-0413">Isomerase</keyword>
<sequence>MNEGIEKVVSDKENNECKEVNLKLNEAPENYSESCVIVENGIEVVTIVTQENDNHIYIYNKNEENVQNASEFVEVSDSNSVLESSADSQESITIDVIGEENVKNDENVVYVEKLKDADVSQQDSLVKDKINTVDDDKVKNGVEKNSEENINLNEKNLLEGKEKKEEIETKKNEEIETKKNEEIETKKNEEVETKKNEEVEAKKNEEIENCSNEIVIEELQVVREDLTNEPSQVNHTDSNNEIIEKSDAEKNCCIIVENESNNDSVVHNQSQEGNTTVIEGEIVNLMSDTKVDSLKYSKSISKDDIVKILDESTERVVKPIVAGKDLFFSIELTKRLNQKLSQNKSLKNSESIEKTTVNENEVSDNNNTVDDRQKIVDILEADEIKDWKTCPSKSDLNPKENGNDMEISKAIKSMEAGNSSLKEQPSKPVKKTQVKKFKIMDKELERSIALQQLREEFPTTRKRIRTTKKVNHIPFLASTVVEKALTSPEVSTALKPETPKRRPCYLPDNKSDVKVGNHVENKINEDKEPTPSTSNKIVTNKKSNDVIFVETKTSPSISTNVVKTYSVKRKSTDADNNIKSTLETIAAVTKALNQNEEEENESKPKKQKTVVKVENKTPKKVYKKKGITKPGSGKRNLELEKLLGDEGAVRMLYETQHKDAGLGSAKKSKTKTTTGMKKDLVLKTKLVKNAVMRLSGMGTEGVYLRGKRLSREPKLDISNSEPLFASTPNIILYKPKKKQRAEASRILYRHSSSESFDSSEGYRRTSFDADGLNVANKEESMTNEEKLKNVNFEERKSSEKSLPPKSFSKKSESFIKKNSLKRIKRVGRKKRIKIKKGKKELENGSNGDTVMPPSTSKLNLSNVPIRKSCRPRTISKKYSIWSSTSMDSLSVESLGLKKIKKASPELGKKLNCKEWTILQYDYLVQIILNPTSTMLKNSFNFQVLDELKQIINFLSEEDNCRAVLISSTGSTFCQGIDINLIVSNTETERKNSVCQLIQIMREVCLSLSEFKKPLIAGVQGGTIGMGVTILPFCDLVVASDKASFYTPYVKLGQVPEGAPTHTFPRINNHLVSELLFQSHKMPVSDAFKYGLVSRIIPEEKFQEDLIIFSRNVASQPVQSVLSFDMHM</sequence>
<organism>
    <name type="scientific">Pediculus humanus subsp. corporis</name>
    <name type="common">Body louse</name>
    <dbReference type="NCBI Taxonomy" id="121224"/>
    <lineage>
        <taxon>Eukaryota</taxon>
        <taxon>Metazoa</taxon>
        <taxon>Ecdysozoa</taxon>
        <taxon>Arthropoda</taxon>
        <taxon>Hexapoda</taxon>
        <taxon>Insecta</taxon>
        <taxon>Pterygota</taxon>
        <taxon>Neoptera</taxon>
        <taxon>Paraneoptera</taxon>
        <taxon>Psocodea</taxon>
        <taxon>Troctomorpha</taxon>
        <taxon>Phthiraptera</taxon>
        <taxon>Anoplura</taxon>
        <taxon>Pediculidae</taxon>
        <taxon>Pediculus</taxon>
    </lineage>
</organism>
<feature type="coiled-coil region" evidence="1">
    <location>
        <begin position="161"/>
        <end position="208"/>
    </location>
</feature>
<dbReference type="GeneID" id="8239995"/>
<evidence type="ECO:0000256" key="1">
    <source>
        <dbReference type="SAM" id="Coils"/>
    </source>
</evidence>
<protein>
    <submittedName>
        <fullName evidence="3 4">Nuclease sbcCD subunit C, putative</fullName>
        <ecNumber evidence="3">5.3.3.8</ecNumber>
    </submittedName>
</protein>
<evidence type="ECO:0000313" key="5">
    <source>
        <dbReference type="Proteomes" id="UP000009046"/>
    </source>
</evidence>
<reference evidence="4" key="3">
    <citation type="submission" date="2021-02" db="UniProtKB">
        <authorList>
            <consortium name="EnsemblMetazoa"/>
        </authorList>
    </citation>
    <scope>IDENTIFICATION</scope>
    <source>
        <strain evidence="4">USDA</strain>
    </source>
</reference>
<dbReference type="InParanoid" id="E0VGG7"/>
<evidence type="ECO:0000313" key="4">
    <source>
        <dbReference type="EnsemblMetazoa" id="PHUM182330-PA"/>
    </source>
</evidence>
<dbReference type="PANTHER" id="PTHR43684:SF13">
    <property type="entry name" value="CHROMODOMAIN Y-LIKE PROTEIN"/>
    <property type="match status" value="1"/>
</dbReference>
<dbReference type="OrthoDB" id="6357915at2759"/>
<gene>
    <name evidence="4" type="primary">8239995</name>
    <name evidence="3" type="ORF">Phum_PHUM182330</name>
</gene>
<dbReference type="EC" id="5.3.3.8" evidence="3"/>
<dbReference type="KEGG" id="phu:Phum_PHUM182330"/>
<dbReference type="eggNOG" id="KOG0016">
    <property type="taxonomic scope" value="Eukaryota"/>
</dbReference>
<dbReference type="Gene3D" id="3.90.226.10">
    <property type="entry name" value="2-enoyl-CoA Hydratase, Chain A, domain 1"/>
    <property type="match status" value="1"/>
</dbReference>
<name>E0VGG7_PEDHC</name>
<dbReference type="VEuPathDB" id="VectorBase:PHUM182330"/>
<feature type="region of interest" description="Disordered" evidence="2">
    <location>
        <begin position="838"/>
        <end position="861"/>
    </location>
</feature>
<feature type="compositionally biased region" description="Basic and acidic residues" evidence="2">
    <location>
        <begin position="776"/>
        <end position="799"/>
    </location>
</feature>
<dbReference type="Proteomes" id="UP000009046">
    <property type="component" value="Unassembled WGS sequence"/>
</dbReference>
<reference evidence="3" key="1">
    <citation type="submission" date="2007-04" db="EMBL/GenBank/DDBJ databases">
        <title>Annotation of Pediculus humanus corporis strain USDA.</title>
        <authorList>
            <person name="Kirkness E."/>
            <person name="Hannick L."/>
            <person name="Hass B."/>
            <person name="Bruggner R."/>
            <person name="Lawson D."/>
            <person name="Bidwell S."/>
            <person name="Joardar V."/>
            <person name="Caler E."/>
            <person name="Walenz B."/>
            <person name="Inman J."/>
            <person name="Schobel S."/>
            <person name="Galinsky K."/>
            <person name="Amedeo P."/>
            <person name="Strausberg R."/>
        </authorList>
    </citation>
    <scope>NUCLEOTIDE SEQUENCE</scope>
    <source>
        <strain evidence="3">USDA</strain>
    </source>
</reference>
<dbReference type="PANTHER" id="PTHR43684">
    <property type="match status" value="1"/>
</dbReference>
<dbReference type="InterPro" id="IPR029045">
    <property type="entry name" value="ClpP/crotonase-like_dom_sf"/>
</dbReference>
<dbReference type="CDD" id="cd06558">
    <property type="entry name" value="crotonase-like"/>
    <property type="match status" value="1"/>
</dbReference>
<evidence type="ECO:0000313" key="3">
    <source>
        <dbReference type="EMBL" id="EEB12473.1"/>
    </source>
</evidence>
<accession>E0VGG7</accession>
<dbReference type="EMBL" id="AAZO01002119">
    <property type="status" value="NOT_ANNOTATED_CDS"/>
    <property type="molecule type" value="Genomic_DNA"/>
</dbReference>
<dbReference type="CTD" id="8239995"/>
<proteinExistence type="predicted"/>
<feature type="region of interest" description="Disordered" evidence="2">
    <location>
        <begin position="773"/>
        <end position="810"/>
    </location>
</feature>
<dbReference type="Pfam" id="PF00378">
    <property type="entry name" value="ECH_1"/>
    <property type="match status" value="1"/>
</dbReference>
<evidence type="ECO:0000256" key="2">
    <source>
        <dbReference type="SAM" id="MobiDB-lite"/>
    </source>
</evidence>
<dbReference type="GO" id="GO:0004165">
    <property type="term" value="F:delta(3)-delta(2)-enoyl-CoA isomerase activity"/>
    <property type="evidence" value="ECO:0007669"/>
    <property type="project" value="UniProtKB-EC"/>
</dbReference>
<keyword evidence="1" id="KW-0175">Coiled coil</keyword>
<keyword evidence="5" id="KW-1185">Reference proteome</keyword>
<dbReference type="InterPro" id="IPR001753">
    <property type="entry name" value="Enoyl-CoA_hydra/iso"/>
</dbReference>
<dbReference type="InterPro" id="IPR051053">
    <property type="entry name" value="ECH/Chromodomain_protein"/>
</dbReference>
<dbReference type="RefSeq" id="XP_002425211.1">
    <property type="nucleotide sequence ID" value="XM_002425166.1"/>
</dbReference>
<feature type="compositionally biased region" description="Polar residues" evidence="2">
    <location>
        <begin position="843"/>
        <end position="861"/>
    </location>
</feature>
<dbReference type="SUPFAM" id="SSF52096">
    <property type="entry name" value="ClpP/crotonase"/>
    <property type="match status" value="1"/>
</dbReference>
<dbReference type="EnsemblMetazoa" id="PHUM182330-RA">
    <property type="protein sequence ID" value="PHUM182330-PA"/>
    <property type="gene ID" value="PHUM182330"/>
</dbReference>
<dbReference type="EMBL" id="DS235142">
    <property type="protein sequence ID" value="EEB12473.1"/>
    <property type="molecule type" value="Genomic_DNA"/>
</dbReference>
<dbReference type="STRING" id="121224.E0VGG7"/>
<dbReference type="AlphaFoldDB" id="E0VGG7"/>
<dbReference type="HOGENOM" id="CLU_279549_0_0_1"/>
<reference evidence="3" key="2">
    <citation type="submission" date="2007-04" db="EMBL/GenBank/DDBJ databases">
        <title>The genome of the human body louse.</title>
        <authorList>
            <consortium name="The Human Body Louse Genome Consortium"/>
            <person name="Kirkness E."/>
            <person name="Walenz B."/>
            <person name="Hass B."/>
            <person name="Bruggner R."/>
            <person name="Strausberg R."/>
        </authorList>
    </citation>
    <scope>NUCLEOTIDE SEQUENCE</scope>
    <source>
        <strain evidence="3">USDA</strain>
    </source>
</reference>